<evidence type="ECO:0000259" key="9">
    <source>
        <dbReference type="Pfam" id="PF01225"/>
    </source>
</evidence>
<feature type="short sequence motif" description="Meso-diaminopimelate recognition motif" evidence="7">
    <location>
        <begin position="447"/>
        <end position="450"/>
    </location>
</feature>
<feature type="domain" description="Mur ligase N-terminal catalytic" evidence="9">
    <location>
        <begin position="58"/>
        <end position="131"/>
    </location>
</feature>
<dbReference type="AlphaFoldDB" id="A0A8J3V4M4"/>
<dbReference type="InterPro" id="IPR000713">
    <property type="entry name" value="Mur_ligase_N"/>
</dbReference>
<feature type="binding site" evidence="7">
    <location>
        <position position="225"/>
    </location>
    <ligand>
        <name>UDP-N-acetyl-alpha-D-muramoyl-L-alanyl-D-glutamate</name>
        <dbReference type="ChEBI" id="CHEBI:83900"/>
    </ligand>
</feature>
<keyword evidence="13" id="KW-1185">Reference proteome</keyword>
<dbReference type="Pfam" id="PF01225">
    <property type="entry name" value="Mur_ligase"/>
    <property type="match status" value="1"/>
</dbReference>
<proteinExistence type="inferred from homology"/>
<keyword evidence="6 7" id="KW-0961">Cell wall biogenesis/degradation</keyword>
<evidence type="ECO:0000313" key="13">
    <source>
        <dbReference type="Proteomes" id="UP000605992"/>
    </source>
</evidence>
<evidence type="ECO:0000256" key="1">
    <source>
        <dbReference type="ARBA" id="ARBA00005898"/>
    </source>
</evidence>
<dbReference type="GO" id="GO:0008765">
    <property type="term" value="F:UDP-N-acetylmuramoylalanyl-D-glutamate-2,6-diaminopimelate ligase activity"/>
    <property type="evidence" value="ECO:0007669"/>
    <property type="project" value="UniProtKB-UniRule"/>
</dbReference>
<comment type="caution">
    <text evidence="12">The sequence shown here is derived from an EMBL/GenBank/DDBJ whole genome shotgun (WGS) entry which is preliminary data.</text>
</comment>
<dbReference type="Gene3D" id="3.40.1390.10">
    <property type="entry name" value="MurE/MurF, N-terminal domain"/>
    <property type="match status" value="1"/>
</dbReference>
<feature type="domain" description="Mur ligase central" evidence="11">
    <location>
        <begin position="146"/>
        <end position="347"/>
    </location>
</feature>
<comment type="subcellular location">
    <subcellularLocation>
        <location evidence="7 8">Cytoplasm</location>
    </subcellularLocation>
</comment>
<dbReference type="NCBIfam" id="NF001126">
    <property type="entry name" value="PRK00139.1-4"/>
    <property type="match status" value="1"/>
</dbReference>
<evidence type="ECO:0000256" key="8">
    <source>
        <dbReference type="RuleBase" id="RU004135"/>
    </source>
</evidence>
<evidence type="ECO:0000256" key="7">
    <source>
        <dbReference type="HAMAP-Rule" id="MF_00208"/>
    </source>
</evidence>
<dbReference type="HAMAP" id="MF_00208">
    <property type="entry name" value="MurE"/>
    <property type="match status" value="1"/>
</dbReference>
<dbReference type="GO" id="GO:0009252">
    <property type="term" value="P:peptidoglycan biosynthetic process"/>
    <property type="evidence" value="ECO:0007669"/>
    <property type="project" value="UniProtKB-UniRule"/>
</dbReference>
<comment type="function">
    <text evidence="7">Catalyzes the addition of meso-diaminopimelic acid to the nucleotide precursor UDP-N-acetylmuramoyl-L-alanyl-D-glutamate (UMAG) in the biosynthesis of bacterial cell-wall peptidoglycan.</text>
</comment>
<keyword evidence="4 7" id="KW-0573">Peptidoglycan synthesis</keyword>
<feature type="binding site" evidence="7">
    <location>
        <position position="507"/>
    </location>
    <ligand>
        <name>meso-2,6-diaminopimelate</name>
        <dbReference type="ChEBI" id="CHEBI:57791"/>
    </ligand>
</feature>
<feature type="binding site" evidence="7">
    <location>
        <begin position="447"/>
        <end position="450"/>
    </location>
    <ligand>
        <name>meso-2,6-diaminopimelate</name>
        <dbReference type="ChEBI" id="CHEBI:57791"/>
    </ligand>
</feature>
<keyword evidence="2 7" id="KW-0132">Cell division</keyword>
<keyword evidence="7" id="KW-0547">Nucleotide-binding</keyword>
<keyword evidence="5 7" id="KW-0131">Cell cycle</keyword>
<dbReference type="InterPro" id="IPR036615">
    <property type="entry name" value="Mur_ligase_C_dom_sf"/>
</dbReference>
<dbReference type="SUPFAM" id="SSF53623">
    <property type="entry name" value="MurD-like peptide ligases, catalytic domain"/>
    <property type="match status" value="1"/>
</dbReference>
<feature type="binding site" evidence="7">
    <location>
        <position position="503"/>
    </location>
    <ligand>
        <name>meso-2,6-diaminopimelate</name>
        <dbReference type="ChEBI" id="CHEBI:57791"/>
    </ligand>
</feature>
<evidence type="ECO:0000256" key="5">
    <source>
        <dbReference type="ARBA" id="ARBA00023306"/>
    </source>
</evidence>
<sequence>MSSFKPVGDEGRYALAVRPPSSMRPEAVPARPLSGLASLLGASSAVSSPGARPARGTVTGLTIDSRRVQRGDLYVAMPGKTAHGAEFSGAALAAGAAAILTDEEGRDRAAATGLPVLVVPDPRALLGQVAAWVYGRPAAGITIIGVTGTSGKSTSTFLLEAGLRAAGHTTGLVGGVEIRAGDVSFVPELTTPEASDLQGLFALMRERGVTAAAMEVSSHALALGRVDGVFYDVAIFTNLSQDHLDFHRDLDDYFATKARLFTPEFARVGVVNVDDAHGRELTELAKIPITTFSAAGAPEAEWRAQDVRLGSDGSAFRVVGPGGVEADVSVALPGPFNVANTLGVLVALVEAGIPLQTAVAGVGTFTGVPGRMERVPAADGYQVIVDYAHKPGAVESVLTSLRTVLEDGPGGRLTVVLGCGGDRDRGKRPQMGEAAARLADTVILTSDNPRTEDPLEILTAMLEGVLDVPQEERAHVIVEPDRAAAIELAVSRAEPGDVIVVAGKGHEQGQYVGDQVIPFDDREVAAQAVLRRRAREGGARS</sequence>
<dbReference type="InterPro" id="IPR013221">
    <property type="entry name" value="Mur_ligase_cen"/>
</dbReference>
<dbReference type="NCBIfam" id="TIGR01085">
    <property type="entry name" value="murE"/>
    <property type="match status" value="1"/>
</dbReference>
<evidence type="ECO:0000256" key="3">
    <source>
        <dbReference type="ARBA" id="ARBA00022960"/>
    </source>
</evidence>
<dbReference type="Gene3D" id="3.40.1190.10">
    <property type="entry name" value="Mur-like, catalytic domain"/>
    <property type="match status" value="1"/>
</dbReference>
<dbReference type="NCBIfam" id="NF001124">
    <property type="entry name" value="PRK00139.1-2"/>
    <property type="match status" value="1"/>
</dbReference>
<protein>
    <recommendedName>
        <fullName evidence="7">UDP-N-acetylmuramoyl-L-alanyl-D-glutamate--2,6-diaminopimelate ligase</fullName>
        <ecNumber evidence="7">6.3.2.13</ecNumber>
    </recommendedName>
    <alternativeName>
        <fullName evidence="7">Meso-A2pm-adding enzyme</fullName>
    </alternativeName>
    <alternativeName>
        <fullName evidence="7">Meso-diaminopimelate-adding enzyme</fullName>
    </alternativeName>
    <alternativeName>
        <fullName evidence="7">UDP-MurNAc-L-Ala-D-Glu:meso-diaminopimelate ligase</fullName>
    </alternativeName>
    <alternativeName>
        <fullName evidence="7">UDP-MurNAc-tripeptide synthetase</fullName>
    </alternativeName>
    <alternativeName>
        <fullName evidence="7">UDP-N-acetylmuramyl-tripeptide synthetase</fullName>
    </alternativeName>
</protein>
<keyword evidence="7" id="KW-0963">Cytoplasm</keyword>
<comment type="PTM">
    <text evidence="7">Carboxylation is probably crucial for Mg(2+) binding and, consequently, for the gamma-phosphate positioning of ATP.</text>
</comment>
<feature type="binding site" evidence="7">
    <location>
        <begin position="148"/>
        <end position="154"/>
    </location>
    <ligand>
        <name>ATP</name>
        <dbReference type="ChEBI" id="CHEBI:30616"/>
    </ligand>
</feature>
<dbReference type="Pfam" id="PF08245">
    <property type="entry name" value="Mur_ligase_M"/>
    <property type="match status" value="1"/>
</dbReference>
<dbReference type="GO" id="GO:0051301">
    <property type="term" value="P:cell division"/>
    <property type="evidence" value="ECO:0007669"/>
    <property type="project" value="UniProtKB-KW"/>
</dbReference>
<dbReference type="Proteomes" id="UP000605992">
    <property type="component" value="Unassembled WGS sequence"/>
</dbReference>
<feature type="modified residue" description="N6-carboxylysine" evidence="7">
    <location>
        <position position="257"/>
    </location>
</feature>
<evidence type="ECO:0000256" key="6">
    <source>
        <dbReference type="ARBA" id="ARBA00023316"/>
    </source>
</evidence>
<dbReference type="PANTHER" id="PTHR23135">
    <property type="entry name" value="MUR LIGASE FAMILY MEMBER"/>
    <property type="match status" value="1"/>
</dbReference>
<dbReference type="GO" id="GO:0008360">
    <property type="term" value="P:regulation of cell shape"/>
    <property type="evidence" value="ECO:0007669"/>
    <property type="project" value="UniProtKB-KW"/>
</dbReference>
<keyword evidence="7 12" id="KW-0436">Ligase</keyword>
<dbReference type="SUPFAM" id="SSF53244">
    <property type="entry name" value="MurD-like peptide ligases, peptide-binding domain"/>
    <property type="match status" value="1"/>
</dbReference>
<feature type="binding site" evidence="7">
    <location>
        <position position="423"/>
    </location>
    <ligand>
        <name>meso-2,6-diaminopimelate</name>
        <dbReference type="ChEBI" id="CHEBI:57791"/>
    </ligand>
</feature>
<dbReference type="Gene3D" id="3.90.190.20">
    <property type="entry name" value="Mur ligase, C-terminal domain"/>
    <property type="match status" value="1"/>
</dbReference>
<dbReference type="InterPro" id="IPR036565">
    <property type="entry name" value="Mur-like_cat_sf"/>
</dbReference>
<feature type="binding site" evidence="7">
    <location>
        <position position="65"/>
    </location>
    <ligand>
        <name>UDP-N-acetyl-alpha-D-muramoyl-L-alanyl-D-glutamate</name>
        <dbReference type="ChEBI" id="CHEBI:83900"/>
    </ligand>
</feature>
<dbReference type="InterPro" id="IPR005761">
    <property type="entry name" value="UDP-N-AcMur-Glu-dNH2Pim_ligase"/>
</dbReference>
<evidence type="ECO:0000256" key="2">
    <source>
        <dbReference type="ARBA" id="ARBA00022618"/>
    </source>
</evidence>
<feature type="binding site" evidence="7">
    <location>
        <begin position="190"/>
        <end position="191"/>
    </location>
    <ligand>
        <name>UDP-N-acetyl-alpha-D-muramoyl-L-alanyl-D-glutamate</name>
        <dbReference type="ChEBI" id="CHEBI:83900"/>
    </ligand>
</feature>
<reference evidence="12" key="1">
    <citation type="submission" date="2021-01" db="EMBL/GenBank/DDBJ databases">
        <title>Whole genome shotgun sequence of Planotetraspora thailandica NBRC 104271.</title>
        <authorList>
            <person name="Komaki H."/>
            <person name="Tamura T."/>
        </authorList>
    </citation>
    <scope>NUCLEOTIDE SEQUENCE</scope>
    <source>
        <strain evidence="12">NBRC 104271</strain>
    </source>
</reference>
<keyword evidence="7" id="KW-0067">ATP-binding</keyword>
<dbReference type="InterPro" id="IPR035911">
    <property type="entry name" value="MurE/MurF_N"/>
</dbReference>
<evidence type="ECO:0000313" key="12">
    <source>
        <dbReference type="EMBL" id="GII53939.1"/>
    </source>
</evidence>
<dbReference type="GO" id="GO:0000287">
    <property type="term" value="F:magnesium ion binding"/>
    <property type="evidence" value="ECO:0007669"/>
    <property type="project" value="UniProtKB-UniRule"/>
</dbReference>
<evidence type="ECO:0000256" key="4">
    <source>
        <dbReference type="ARBA" id="ARBA00022984"/>
    </source>
</evidence>
<gene>
    <name evidence="7 12" type="primary">murE</name>
    <name evidence="12" type="ORF">Pth03_23280</name>
</gene>
<keyword evidence="3 7" id="KW-0133">Cell shape</keyword>
<comment type="caution">
    <text evidence="7">Lacks conserved residue(s) required for the propagation of feature annotation.</text>
</comment>
<dbReference type="EC" id="6.3.2.13" evidence="7"/>
<accession>A0A8J3V4M4</accession>
<dbReference type="PANTHER" id="PTHR23135:SF4">
    <property type="entry name" value="UDP-N-ACETYLMURAMOYL-L-ALANYL-D-GLUTAMATE--2,6-DIAMINOPIMELATE LIGASE MURE HOMOLOG, CHLOROPLASTIC"/>
    <property type="match status" value="1"/>
</dbReference>
<comment type="similarity">
    <text evidence="1 7">Belongs to the MurCDEF family. MurE subfamily.</text>
</comment>
<dbReference type="InterPro" id="IPR004101">
    <property type="entry name" value="Mur_ligase_C"/>
</dbReference>
<name>A0A8J3V4M4_9ACTN</name>
<dbReference type="GO" id="GO:0005737">
    <property type="term" value="C:cytoplasm"/>
    <property type="evidence" value="ECO:0007669"/>
    <property type="project" value="UniProtKB-SubCell"/>
</dbReference>
<feature type="domain" description="Mur ligase C-terminal" evidence="10">
    <location>
        <begin position="370"/>
        <end position="505"/>
    </location>
</feature>
<evidence type="ECO:0000259" key="10">
    <source>
        <dbReference type="Pfam" id="PF02875"/>
    </source>
</evidence>
<dbReference type="EMBL" id="BOOR01000012">
    <property type="protein sequence ID" value="GII53939.1"/>
    <property type="molecule type" value="Genomic_DNA"/>
</dbReference>
<dbReference type="Pfam" id="PF02875">
    <property type="entry name" value="Mur_ligase_C"/>
    <property type="match status" value="1"/>
</dbReference>
<dbReference type="UniPathway" id="UPA00219"/>
<dbReference type="GO" id="GO:0005524">
    <property type="term" value="F:ATP binding"/>
    <property type="evidence" value="ECO:0007669"/>
    <property type="project" value="UniProtKB-UniRule"/>
</dbReference>
<dbReference type="SUPFAM" id="SSF63418">
    <property type="entry name" value="MurE/MurF N-terminal domain"/>
    <property type="match status" value="1"/>
</dbReference>
<keyword evidence="7" id="KW-0460">Magnesium</keyword>
<dbReference type="GO" id="GO:0071555">
    <property type="term" value="P:cell wall organization"/>
    <property type="evidence" value="ECO:0007669"/>
    <property type="project" value="UniProtKB-KW"/>
</dbReference>
<feature type="binding site" evidence="7">
    <location>
        <position position="217"/>
    </location>
    <ligand>
        <name>UDP-N-acetyl-alpha-D-muramoyl-L-alanyl-D-glutamate</name>
        <dbReference type="ChEBI" id="CHEBI:83900"/>
    </ligand>
</feature>
<comment type="pathway">
    <text evidence="7 8">Cell wall biogenesis; peptidoglycan biosynthesis.</text>
</comment>
<evidence type="ECO:0000259" key="11">
    <source>
        <dbReference type="Pfam" id="PF08245"/>
    </source>
</evidence>
<comment type="catalytic activity">
    <reaction evidence="7">
        <text>UDP-N-acetyl-alpha-D-muramoyl-L-alanyl-D-glutamate + meso-2,6-diaminopimelate + ATP = UDP-N-acetyl-alpha-D-muramoyl-L-alanyl-gamma-D-glutamyl-meso-2,6-diaminopimelate + ADP + phosphate + H(+)</text>
        <dbReference type="Rhea" id="RHEA:23676"/>
        <dbReference type="ChEBI" id="CHEBI:15378"/>
        <dbReference type="ChEBI" id="CHEBI:30616"/>
        <dbReference type="ChEBI" id="CHEBI:43474"/>
        <dbReference type="ChEBI" id="CHEBI:57791"/>
        <dbReference type="ChEBI" id="CHEBI:83900"/>
        <dbReference type="ChEBI" id="CHEBI:83905"/>
        <dbReference type="ChEBI" id="CHEBI:456216"/>
        <dbReference type="EC" id="6.3.2.13"/>
    </reaction>
</comment>
<organism evidence="12 13">
    <name type="scientific">Planotetraspora thailandica</name>
    <dbReference type="NCBI Taxonomy" id="487172"/>
    <lineage>
        <taxon>Bacteria</taxon>
        <taxon>Bacillati</taxon>
        <taxon>Actinomycetota</taxon>
        <taxon>Actinomycetes</taxon>
        <taxon>Streptosporangiales</taxon>
        <taxon>Streptosporangiaceae</taxon>
        <taxon>Planotetraspora</taxon>
    </lineage>
</organism>
<comment type="cofactor">
    <cofactor evidence="7">
        <name>Mg(2+)</name>
        <dbReference type="ChEBI" id="CHEBI:18420"/>
    </cofactor>
</comment>